<feature type="transmembrane region" description="Helical" evidence="7">
    <location>
        <begin position="286"/>
        <end position="304"/>
    </location>
</feature>
<evidence type="ECO:0000256" key="7">
    <source>
        <dbReference type="SAM" id="Phobius"/>
    </source>
</evidence>
<feature type="domain" description="FHA" evidence="8">
    <location>
        <begin position="77"/>
        <end position="127"/>
    </location>
</feature>
<dbReference type="SUPFAM" id="SSF49879">
    <property type="entry name" value="SMAD/FHA domain"/>
    <property type="match status" value="1"/>
</dbReference>
<evidence type="ECO:0000256" key="5">
    <source>
        <dbReference type="ARBA" id="ARBA00023136"/>
    </source>
</evidence>
<keyword evidence="4 7" id="KW-1133">Transmembrane helix</keyword>
<keyword evidence="5 7" id="KW-0472">Membrane</keyword>
<keyword evidence="3" id="KW-0133">Cell shape</keyword>
<feature type="transmembrane region" description="Helical" evidence="7">
    <location>
        <begin position="256"/>
        <end position="274"/>
    </location>
</feature>
<feature type="transmembrane region" description="Helical" evidence="7">
    <location>
        <begin position="24"/>
        <end position="46"/>
    </location>
</feature>
<dbReference type="SMART" id="SM00240">
    <property type="entry name" value="FHA"/>
    <property type="match status" value="1"/>
</dbReference>
<feature type="transmembrane region" description="Helical" evidence="7">
    <location>
        <begin position="503"/>
        <end position="527"/>
    </location>
</feature>
<evidence type="ECO:0000256" key="3">
    <source>
        <dbReference type="ARBA" id="ARBA00022960"/>
    </source>
</evidence>
<dbReference type="GO" id="GO:0003723">
    <property type="term" value="F:RNA binding"/>
    <property type="evidence" value="ECO:0007669"/>
    <property type="project" value="UniProtKB-KW"/>
</dbReference>
<dbReference type="EMBL" id="JAJEPX010000041">
    <property type="protein sequence ID" value="MCC2177605.1"/>
    <property type="molecule type" value="Genomic_DNA"/>
</dbReference>
<sequence>MNDALQQLLDRLTALLAEKPLIGAWYTTVVRFVFPLLALMILVGAIRSLWKVKHPDEVWGYLVLRNGVRLPITHWENIIGRAPSCDVQLEYPSVSRQHAALIREDDGSWTIYDLGSKGGIKVNDLPVDEYALVEDGDTVTFAGIPAIMEPITAEEKRTQMVERRIEGKPAGMWGSLVLLTLFQILTGLQLIIAQGDKATTTIPLTFFVFTVICWAYFIVMRLFRRIGFEMETIAFFLCTLSLAVTGSTVPDELPKQLIAILMGLAIFIVLGFFLRDLTRAQKVRWFMSATAVGLLAITLLIGSSQGGAKAWLRLGPLSLQTSEIAKICYIFAGAATLDRLFNKRNLWMFIGLTAICGGCLALQNDFGTALVFFVTFLVIAYLRSGDFATIGLVCAGCFGAGMVMLTIKPHVAARFASWGHIWEDVYDKGFQQTHTLTAAASGGMIGVGAGKGWLSNLPAADTDIVFGMLCEEWGLVIAVLTILCIITLAVFAVRACRAGRSSFYTIAACAATSLLVFQTCLNVFGAVDILPFTGVTLPFVSNGGSSMLSAWGMLAFLKATDTRQNASFAVRLPSRRELRGEE</sequence>
<dbReference type="Pfam" id="PF01098">
    <property type="entry name" value="FTSW_RODA_SPOVE"/>
    <property type="match status" value="1"/>
</dbReference>
<dbReference type="Pfam" id="PF00498">
    <property type="entry name" value="FHA"/>
    <property type="match status" value="1"/>
</dbReference>
<keyword evidence="10" id="KW-1185">Reference proteome</keyword>
<dbReference type="RefSeq" id="WP_117490171.1">
    <property type="nucleotide sequence ID" value="NZ_DBFYXB010000078.1"/>
</dbReference>
<dbReference type="InterPro" id="IPR000253">
    <property type="entry name" value="FHA_dom"/>
</dbReference>
<dbReference type="CDD" id="cd00060">
    <property type="entry name" value="FHA"/>
    <property type="match status" value="1"/>
</dbReference>
<feature type="transmembrane region" description="Helical" evidence="7">
    <location>
        <begin position="387"/>
        <end position="407"/>
    </location>
</feature>
<evidence type="ECO:0000259" key="8">
    <source>
        <dbReference type="PROSITE" id="PS50006"/>
    </source>
</evidence>
<dbReference type="PANTHER" id="PTHR30474">
    <property type="entry name" value="CELL CYCLE PROTEIN"/>
    <property type="match status" value="1"/>
</dbReference>
<dbReference type="Proteomes" id="UP001298753">
    <property type="component" value="Unassembled WGS sequence"/>
</dbReference>
<dbReference type="AlphaFoldDB" id="A0AAW4VXN1"/>
<dbReference type="GO" id="GO:0008360">
    <property type="term" value="P:regulation of cell shape"/>
    <property type="evidence" value="ECO:0007669"/>
    <property type="project" value="UniProtKB-KW"/>
</dbReference>
<feature type="transmembrane region" description="Helical" evidence="7">
    <location>
        <begin position="170"/>
        <end position="192"/>
    </location>
</feature>
<evidence type="ECO:0000313" key="9">
    <source>
        <dbReference type="EMBL" id="MCC2177605.1"/>
    </source>
</evidence>
<dbReference type="Gene3D" id="2.60.200.20">
    <property type="match status" value="1"/>
</dbReference>
<feature type="transmembrane region" description="Helical" evidence="7">
    <location>
        <begin position="539"/>
        <end position="557"/>
    </location>
</feature>
<dbReference type="GO" id="GO:0051301">
    <property type="term" value="P:cell division"/>
    <property type="evidence" value="ECO:0007669"/>
    <property type="project" value="InterPro"/>
</dbReference>
<evidence type="ECO:0000256" key="1">
    <source>
        <dbReference type="ARBA" id="ARBA00004141"/>
    </source>
</evidence>
<dbReference type="GO" id="GO:0005886">
    <property type="term" value="C:plasma membrane"/>
    <property type="evidence" value="ECO:0007669"/>
    <property type="project" value="TreeGrafter"/>
</dbReference>
<dbReference type="InterPro" id="IPR001182">
    <property type="entry name" value="FtsW/RodA"/>
</dbReference>
<feature type="transmembrane region" description="Helical" evidence="7">
    <location>
        <begin position="474"/>
        <end position="496"/>
    </location>
</feature>
<organism evidence="9 10">
    <name type="scientific">Agathobaculum butyriciproducens</name>
    <dbReference type="NCBI Taxonomy" id="1628085"/>
    <lineage>
        <taxon>Bacteria</taxon>
        <taxon>Bacillati</taxon>
        <taxon>Bacillota</taxon>
        <taxon>Clostridia</taxon>
        <taxon>Eubacteriales</taxon>
        <taxon>Butyricicoccaceae</taxon>
        <taxon>Agathobaculum</taxon>
    </lineage>
</organism>
<dbReference type="InterPro" id="IPR008984">
    <property type="entry name" value="SMAD_FHA_dom_sf"/>
</dbReference>
<reference evidence="9 10" key="1">
    <citation type="submission" date="2021-10" db="EMBL/GenBank/DDBJ databases">
        <title>Anaerobic single-cell dispensing facilitates the cultivation of human gut bacteria.</title>
        <authorList>
            <person name="Afrizal A."/>
        </authorList>
    </citation>
    <scope>NUCLEOTIDE SEQUENCE [LARGE SCALE GENOMIC DNA]</scope>
    <source>
        <strain evidence="9 10">CLA-AA-H270</strain>
    </source>
</reference>
<keyword evidence="6" id="KW-0694">RNA-binding</keyword>
<comment type="subcellular location">
    <subcellularLocation>
        <location evidence="1">Membrane</location>
        <topology evidence="1">Multi-pass membrane protein</topology>
    </subcellularLocation>
</comment>
<gene>
    <name evidence="9" type="ORF">LKD22_10790</name>
</gene>
<proteinExistence type="predicted"/>
<dbReference type="GeneID" id="98660670"/>
<dbReference type="GO" id="GO:0015648">
    <property type="term" value="F:lipid-linked peptidoglycan transporter activity"/>
    <property type="evidence" value="ECO:0007669"/>
    <property type="project" value="TreeGrafter"/>
</dbReference>
<dbReference type="PANTHER" id="PTHR30474:SF3">
    <property type="entry name" value="PEPTIDOGLYCAN GLYCOSYLTRANSFERASE RODA"/>
    <property type="match status" value="1"/>
</dbReference>
<evidence type="ECO:0000256" key="6">
    <source>
        <dbReference type="PROSITE-ProRule" id="PRU00182"/>
    </source>
</evidence>
<dbReference type="PROSITE" id="PS50889">
    <property type="entry name" value="S4"/>
    <property type="match status" value="1"/>
</dbReference>
<feature type="transmembrane region" description="Helical" evidence="7">
    <location>
        <begin position="232"/>
        <end position="250"/>
    </location>
</feature>
<evidence type="ECO:0000256" key="2">
    <source>
        <dbReference type="ARBA" id="ARBA00022692"/>
    </source>
</evidence>
<feature type="transmembrane region" description="Helical" evidence="7">
    <location>
        <begin position="198"/>
        <end position="220"/>
    </location>
</feature>
<evidence type="ECO:0000256" key="4">
    <source>
        <dbReference type="ARBA" id="ARBA00022989"/>
    </source>
</evidence>
<feature type="transmembrane region" description="Helical" evidence="7">
    <location>
        <begin position="348"/>
        <end position="381"/>
    </location>
</feature>
<keyword evidence="2 7" id="KW-0812">Transmembrane</keyword>
<dbReference type="GO" id="GO:0032153">
    <property type="term" value="C:cell division site"/>
    <property type="evidence" value="ECO:0007669"/>
    <property type="project" value="TreeGrafter"/>
</dbReference>
<name>A0AAW4VXN1_9FIRM</name>
<comment type="caution">
    <text evidence="9">The sequence shown here is derived from an EMBL/GenBank/DDBJ whole genome shotgun (WGS) entry which is preliminary data.</text>
</comment>
<evidence type="ECO:0000313" key="10">
    <source>
        <dbReference type="Proteomes" id="UP001298753"/>
    </source>
</evidence>
<protein>
    <submittedName>
        <fullName evidence="9">FtsW/RodA/SpoVE family cell cycle protein</fullName>
    </submittedName>
</protein>
<dbReference type="PROSITE" id="PS50006">
    <property type="entry name" value="FHA_DOMAIN"/>
    <property type="match status" value="1"/>
</dbReference>
<accession>A0AAW4VXN1</accession>